<dbReference type="KEGG" id="fop:FNB79_16395"/>
<reference evidence="3 4" key="1">
    <citation type="submission" date="2019-07" db="EMBL/GenBank/DDBJ databases">
        <title>Genome sequencing for Formosa sp. PS13.</title>
        <authorList>
            <person name="Park S.-J."/>
        </authorList>
    </citation>
    <scope>NUCLEOTIDE SEQUENCE [LARGE SCALE GENOMIC DNA]</scope>
    <source>
        <strain evidence="3 4">PS13</strain>
    </source>
</reference>
<sequence length="1576" mass="172494">MKTNLTMHSMSPHGKLAFMPKVLLLLLGLLTSSISFAQVTVTSLTELLPYLKQDNVNVTLAPGTYTVTSEDIQNGLFPDYTEFLDRKNYVLFLVSGNNSVYDFTGVTVNVETAVFNAYSGSYDNFYEVQTTGNNNVLKNLTLVDVGSVDDYPENGACNITMDGANNRIEGFHITAKGSYPYGYGDAFGKGGTYTIKHYKHSAFLIRGESNHAKGVTIIHRSYGHCMFMQAANNPIIEDCYLEGEMRSTDDMLAEEGTGSAADLIDFYTVWGYRLPPGYMKSTGEAGIRAYNAGETIIDGVEYSRGTSNVTVKNCTIKHLRTGVTVAHATGTKYVEGTTAIGCENGFSLGTGTVVDCYADVAYGPVYTTTYNTDKNYNADITIIPAEDAYYNGSGNVAYIGGSNHNITLKSASGLVIDQDLKIKFGGERNHISTQGESLNSQDNFTAYNITINNNTNFPIVLDTETSYVTGVSGGMVTDLGTDNNIVHEAVSVNKIEAEAYTNMDGVTKATTTDDDNGEHITTIDANDWLEYDIDVALAGTYTMSYRVSGTNAGDFTLSQDETDLEHVTFETTGSQDTWTTVTSATPFYLEAGTQTLRITAHTAQWQLNWLDLKLECASVAIVPFVEELNPLGLSIQNQQTANVDIFPGNTARLQPQPLVGGSWTWTGPNNFSSTNREVVLEAITSDLAGAYKATYTNDCGVSSTLTFNINLAGSQQIEAETYTTMNGIETETTTDTSGNEHVTAIDQNDWMEYTINIPVSATYRFNYRVASAQDNTQFTVTLNNEDLETMSFASTGSANTWATVKSAQTKYLPEGTHTLRITSNSSDWKLNWILLDGEDFVNPCDLPFIPEGFTIKSEPVTWSSGLIDISCVNSVNAYIELAETGTLAATDQVKLMYKLDGGEAISISDFQGMLTEHTGIIRNLSGSTLELIIEGQTASDENYYTISKINIVETTDTFARIEAEDFTEADGPKIGNTGDVDGVQNLGSVKPGHWSMYAGLDLTDVKSINARVSSTYDDAFIEVRLNGVEGELIGTIDVVNTGAWQVYETVSAYIKDVTGIYDVYMVYQTKSSANVCNINWFQFSDAYVKAPTDPFSIFQAEDYDSESGTETIATTDSDGVSQVSSIGNGDWIMFEALDLTNASSLDFRFASASGDGTLEVRLDSTDGPIISLIDLPSTGSNTDWTTLNVAIDPIDTEHDIYFIFKGEADDMVQLNWMQFKVYTNPYDRIEAEDFDEQYGDPTVAGSTSDIDGNGDLRGIFPGDWVKFNAVDLSNAQSISARFGSLYDDAFIEVRTDAPDGDLIGTIELHNTGGWHTWDTASNNLTPTSGVHDVYFIFNAVTSPNVCNINWFQLSEEKISYPRDPLAKIEAEDYDLAQGTSTSTTSDEDGNLDVNNIQDGDWTLYKKIDLSDLGSIDVRVASAFDSSSIEVRLGAYDGQLISTITVPNTGSLTTWQTVNAEFTEYVEGEQNVYLVYKGSENNLLHINWLQFYRESLTVEDAELNTIVLYPNPVSQHLNIKNAAGAKLQFYDITGKQILNTTVKFNDASINLNHVPSGLYLVKIEKNGQIQTKKIIKQ</sequence>
<dbReference type="InterPro" id="IPR011050">
    <property type="entry name" value="Pectin_lyase_fold/virulence"/>
</dbReference>
<dbReference type="Pfam" id="PF03422">
    <property type="entry name" value="CBM_6"/>
    <property type="match status" value="6"/>
</dbReference>
<keyword evidence="1" id="KW-0732">Signal</keyword>
<dbReference type="OrthoDB" id="1169780at2"/>
<gene>
    <name evidence="3" type="ORF">FNB79_16395</name>
</gene>
<dbReference type="GO" id="GO:0030246">
    <property type="term" value="F:carbohydrate binding"/>
    <property type="evidence" value="ECO:0007669"/>
    <property type="project" value="InterPro"/>
</dbReference>
<dbReference type="InterPro" id="IPR008979">
    <property type="entry name" value="Galactose-bd-like_sf"/>
</dbReference>
<dbReference type="RefSeq" id="WP_143382389.1">
    <property type="nucleotide sequence ID" value="NZ_CP041637.1"/>
</dbReference>
<feature type="domain" description="CBM6" evidence="2">
    <location>
        <begin position="715"/>
        <end position="836"/>
    </location>
</feature>
<dbReference type="InterPro" id="IPR026444">
    <property type="entry name" value="Secre_tail"/>
</dbReference>
<feature type="domain" description="CBM6" evidence="2">
    <location>
        <begin position="959"/>
        <end position="1084"/>
    </location>
</feature>
<dbReference type="InterPro" id="IPR005084">
    <property type="entry name" value="CBM6"/>
</dbReference>
<accession>A0A516GVC8</accession>
<dbReference type="Gene3D" id="2.60.120.260">
    <property type="entry name" value="Galactose-binding domain-like"/>
    <property type="match status" value="6"/>
</dbReference>
<dbReference type="PANTHER" id="PTHR40469:SF2">
    <property type="entry name" value="GALACTOSE-BINDING DOMAIN-LIKE SUPERFAMILY PROTEIN"/>
    <property type="match status" value="1"/>
</dbReference>
<dbReference type="PROSITE" id="PS51175">
    <property type="entry name" value="CBM6"/>
    <property type="match status" value="6"/>
</dbReference>
<dbReference type="CDD" id="cd04084">
    <property type="entry name" value="CBM6_xylanase-like"/>
    <property type="match status" value="4"/>
</dbReference>
<dbReference type="InterPro" id="IPR006584">
    <property type="entry name" value="Cellulose-bd_IV"/>
</dbReference>
<dbReference type="EMBL" id="CP041637">
    <property type="protein sequence ID" value="QDO95483.1"/>
    <property type="molecule type" value="Genomic_DNA"/>
</dbReference>
<dbReference type="PANTHER" id="PTHR40469">
    <property type="entry name" value="SECRETED GLYCOSYL HYDROLASE"/>
    <property type="match status" value="1"/>
</dbReference>
<dbReference type="NCBIfam" id="TIGR04183">
    <property type="entry name" value="Por_Secre_tail"/>
    <property type="match status" value="1"/>
</dbReference>
<dbReference type="SMART" id="SM00606">
    <property type="entry name" value="CBD_IV"/>
    <property type="match status" value="6"/>
</dbReference>
<dbReference type="Gene3D" id="2.60.40.10">
    <property type="entry name" value="Immunoglobulins"/>
    <property type="match status" value="1"/>
</dbReference>
<evidence type="ECO:0000313" key="4">
    <source>
        <dbReference type="Proteomes" id="UP000319209"/>
    </source>
</evidence>
<proteinExistence type="predicted"/>
<dbReference type="CDD" id="cd04080">
    <property type="entry name" value="CBM6_cellulase-like"/>
    <property type="match status" value="2"/>
</dbReference>
<keyword evidence="4" id="KW-1185">Reference proteome</keyword>
<evidence type="ECO:0000313" key="3">
    <source>
        <dbReference type="EMBL" id="QDO95483.1"/>
    </source>
</evidence>
<dbReference type="Pfam" id="PF18962">
    <property type="entry name" value="Por_Secre_tail"/>
    <property type="match status" value="1"/>
</dbReference>
<organism evidence="3 4">
    <name type="scientific">Formosa sediminum</name>
    <dbReference type="NCBI Taxonomy" id="2594004"/>
    <lineage>
        <taxon>Bacteria</taxon>
        <taxon>Pseudomonadati</taxon>
        <taxon>Bacteroidota</taxon>
        <taxon>Flavobacteriia</taxon>
        <taxon>Flavobacteriales</taxon>
        <taxon>Flavobacteriaceae</taxon>
        <taxon>Formosa</taxon>
    </lineage>
</organism>
<evidence type="ECO:0000259" key="2">
    <source>
        <dbReference type="PROSITE" id="PS51175"/>
    </source>
</evidence>
<feature type="domain" description="CBM6" evidence="2">
    <location>
        <begin position="493"/>
        <end position="613"/>
    </location>
</feature>
<feature type="domain" description="CBM6" evidence="2">
    <location>
        <begin position="1366"/>
        <end position="1491"/>
    </location>
</feature>
<feature type="domain" description="CBM6" evidence="2">
    <location>
        <begin position="1096"/>
        <end position="1220"/>
    </location>
</feature>
<dbReference type="Proteomes" id="UP000319209">
    <property type="component" value="Chromosome"/>
</dbReference>
<feature type="domain" description="CBM6" evidence="2">
    <location>
        <begin position="1227"/>
        <end position="1354"/>
    </location>
</feature>
<dbReference type="SUPFAM" id="SSF51126">
    <property type="entry name" value="Pectin lyase-like"/>
    <property type="match status" value="1"/>
</dbReference>
<name>A0A516GVC8_9FLAO</name>
<dbReference type="InterPro" id="IPR013783">
    <property type="entry name" value="Ig-like_fold"/>
</dbReference>
<dbReference type="SUPFAM" id="SSF49785">
    <property type="entry name" value="Galactose-binding domain-like"/>
    <property type="match status" value="6"/>
</dbReference>
<protein>
    <submittedName>
        <fullName evidence="3">Carbohydrate-binding protein</fullName>
    </submittedName>
</protein>
<evidence type="ECO:0000256" key="1">
    <source>
        <dbReference type="ARBA" id="ARBA00022729"/>
    </source>
</evidence>